<protein>
    <recommendedName>
        <fullName evidence="2">SCP domain-containing protein</fullName>
    </recommendedName>
</protein>
<feature type="compositionally biased region" description="Low complexity" evidence="1">
    <location>
        <begin position="198"/>
        <end position="209"/>
    </location>
</feature>
<dbReference type="EMBL" id="PIEU01000072">
    <property type="protein sequence ID" value="PZL73025.1"/>
    <property type="molecule type" value="Genomic_DNA"/>
</dbReference>
<dbReference type="PANTHER" id="PTHR31157:SF1">
    <property type="entry name" value="SCP DOMAIN-CONTAINING PROTEIN"/>
    <property type="match status" value="1"/>
</dbReference>
<keyword evidence="4" id="KW-1185">Reference proteome</keyword>
<accession>A0A2W4B9P2</accession>
<evidence type="ECO:0000313" key="4">
    <source>
        <dbReference type="Proteomes" id="UP000249828"/>
    </source>
</evidence>
<feature type="domain" description="SCP" evidence="2">
    <location>
        <begin position="19"/>
        <end position="137"/>
    </location>
</feature>
<dbReference type="PANTHER" id="PTHR31157">
    <property type="entry name" value="SCP DOMAIN-CONTAINING PROTEIN"/>
    <property type="match status" value="1"/>
</dbReference>
<gene>
    <name evidence="3" type="ORF">CI088_09125</name>
</gene>
<dbReference type="Pfam" id="PF00188">
    <property type="entry name" value="CAP"/>
    <property type="match status" value="1"/>
</dbReference>
<dbReference type="InterPro" id="IPR035940">
    <property type="entry name" value="CAP_sf"/>
</dbReference>
<feature type="compositionally biased region" description="Basic and acidic residues" evidence="1">
    <location>
        <begin position="210"/>
        <end position="227"/>
    </location>
</feature>
<reference evidence="3 4" key="1">
    <citation type="submission" date="2017-11" db="EMBL/GenBank/DDBJ databases">
        <title>Draft genome sequence of Enterococcus plantarum TRW2 strain isolated from lettuce.</title>
        <authorList>
            <person name="Kim E.B."/>
            <person name="Marco M.L."/>
            <person name="Williams T.R."/>
            <person name="You I.H."/>
        </authorList>
    </citation>
    <scope>NUCLEOTIDE SEQUENCE [LARGE SCALE GENOMIC DNA]</scope>
    <source>
        <strain evidence="3 4">TRW2</strain>
    </source>
</reference>
<evidence type="ECO:0000313" key="3">
    <source>
        <dbReference type="EMBL" id="PZL73025.1"/>
    </source>
</evidence>
<dbReference type="InterPro" id="IPR014044">
    <property type="entry name" value="CAP_dom"/>
</dbReference>
<evidence type="ECO:0000259" key="2">
    <source>
        <dbReference type="Pfam" id="PF00188"/>
    </source>
</evidence>
<evidence type="ECO:0000256" key="1">
    <source>
        <dbReference type="SAM" id="MobiDB-lite"/>
    </source>
</evidence>
<dbReference type="Gene3D" id="3.40.33.10">
    <property type="entry name" value="CAP"/>
    <property type="match status" value="1"/>
</dbReference>
<feature type="region of interest" description="Disordered" evidence="1">
    <location>
        <begin position="176"/>
        <end position="227"/>
    </location>
</feature>
<organism evidence="3 4">
    <name type="scientific">Enterococcus plantarum</name>
    <dbReference type="NCBI Taxonomy" id="1077675"/>
    <lineage>
        <taxon>Bacteria</taxon>
        <taxon>Bacillati</taxon>
        <taxon>Bacillota</taxon>
        <taxon>Bacilli</taxon>
        <taxon>Lactobacillales</taxon>
        <taxon>Enterococcaceae</taxon>
        <taxon>Enterococcus</taxon>
    </lineage>
</organism>
<proteinExistence type="predicted"/>
<comment type="caution">
    <text evidence="3">The sequence shown here is derived from an EMBL/GenBank/DDBJ whole genome shotgun (WGS) entry which is preliminary data.</text>
</comment>
<dbReference type="AlphaFoldDB" id="A0A2W4B9P2"/>
<dbReference type="Gene3D" id="1.20.1270.70">
    <property type="entry name" value="Designed single chain three-helix bundle"/>
    <property type="match status" value="1"/>
</dbReference>
<dbReference type="CDD" id="cd05379">
    <property type="entry name" value="CAP_bacterial"/>
    <property type="match status" value="1"/>
</dbReference>
<dbReference type="Proteomes" id="UP000249828">
    <property type="component" value="Unassembled WGS sequence"/>
</dbReference>
<name>A0A2W4B9P2_9ENTE</name>
<dbReference type="SUPFAM" id="SSF55797">
    <property type="entry name" value="PR-1-like"/>
    <property type="match status" value="1"/>
</dbReference>
<sequence length="317" mass="34960">MPPELNITEVEQAIASQALALINQHRNNNGLISLNNQTALQQGADVRSNEIFELYEHTRPNGEDGADASYDYGYDQVVFCENIGMYNNPSSLEWLAQNGASIVVNAWINSSGHNANLLLDGLNEGSVGIHLQENGSGKYTMGSVFLGAKNYNKPTTKSSRSVEIQDTQKKLKFNIKENTETPEELPKATSETEDATSEAEVTTETTGEVTQERTEIVEPTEKTSHEAERVVEEIADTGAKEEAEEQEKIPSVNKNLLLEAYNLALTLEESNYSVHSWSVLMIKLADAKFVYDNLDANQSDIDNAALALQQAINNLNY</sequence>